<name>A0A512RQ07_9BACT</name>
<keyword evidence="3" id="KW-1185">Reference proteome</keyword>
<feature type="domain" description="Metallo-beta-lactamase" evidence="1">
    <location>
        <begin position="48"/>
        <end position="254"/>
    </location>
</feature>
<dbReference type="GO" id="GO:0008270">
    <property type="term" value="F:zinc ion binding"/>
    <property type="evidence" value="ECO:0007669"/>
    <property type="project" value="InterPro"/>
</dbReference>
<accession>A0A512RQ07</accession>
<evidence type="ECO:0000313" key="3">
    <source>
        <dbReference type="Proteomes" id="UP000321436"/>
    </source>
</evidence>
<dbReference type="GO" id="GO:0070290">
    <property type="term" value="F:N-acylphosphatidylethanolamine-specific phospholipase D activity"/>
    <property type="evidence" value="ECO:0007669"/>
    <property type="project" value="InterPro"/>
</dbReference>
<organism evidence="2 3">
    <name type="scientific">Chitinophaga cymbidii</name>
    <dbReference type="NCBI Taxonomy" id="1096750"/>
    <lineage>
        <taxon>Bacteria</taxon>
        <taxon>Pseudomonadati</taxon>
        <taxon>Bacteroidota</taxon>
        <taxon>Chitinophagia</taxon>
        <taxon>Chitinophagales</taxon>
        <taxon>Chitinophagaceae</taxon>
        <taxon>Chitinophaga</taxon>
    </lineage>
</organism>
<dbReference type="GO" id="GO:0005737">
    <property type="term" value="C:cytoplasm"/>
    <property type="evidence" value="ECO:0007669"/>
    <property type="project" value="TreeGrafter"/>
</dbReference>
<proteinExistence type="predicted"/>
<dbReference type="SMART" id="SM00849">
    <property type="entry name" value="Lactamase_B"/>
    <property type="match status" value="1"/>
</dbReference>
<gene>
    <name evidence="2" type="ORF">CCY01nite_40270</name>
</gene>
<dbReference type="InterPro" id="IPR001279">
    <property type="entry name" value="Metallo-B-lactamas"/>
</dbReference>
<dbReference type="PANTHER" id="PTHR15032:SF4">
    <property type="entry name" value="N-ACYL-PHOSPHATIDYLETHANOLAMINE-HYDROLYZING PHOSPHOLIPASE D"/>
    <property type="match status" value="1"/>
</dbReference>
<comment type="caution">
    <text evidence="2">The sequence shown here is derived from an EMBL/GenBank/DDBJ whole genome shotgun (WGS) entry which is preliminary data.</text>
</comment>
<reference evidence="2 3" key="1">
    <citation type="submission" date="2019-07" db="EMBL/GenBank/DDBJ databases">
        <title>Whole genome shotgun sequence of Chitinophaga cymbidii NBRC 109752.</title>
        <authorList>
            <person name="Hosoyama A."/>
            <person name="Uohara A."/>
            <person name="Ohji S."/>
            <person name="Ichikawa N."/>
        </authorList>
    </citation>
    <scope>NUCLEOTIDE SEQUENCE [LARGE SCALE GENOMIC DNA]</scope>
    <source>
        <strain evidence="2 3">NBRC 109752</strain>
    </source>
</reference>
<dbReference type="Proteomes" id="UP000321436">
    <property type="component" value="Unassembled WGS sequence"/>
</dbReference>
<dbReference type="AlphaFoldDB" id="A0A512RQ07"/>
<protein>
    <submittedName>
        <fullName evidence="2">MBL fold metallo-hydrolase</fullName>
    </submittedName>
</protein>
<keyword evidence="2" id="KW-0378">Hydrolase</keyword>
<evidence type="ECO:0000313" key="2">
    <source>
        <dbReference type="EMBL" id="GEP97767.1"/>
    </source>
</evidence>
<dbReference type="Pfam" id="PF12706">
    <property type="entry name" value="Lactamase_B_2"/>
    <property type="match status" value="1"/>
</dbReference>
<dbReference type="Gene3D" id="3.60.15.10">
    <property type="entry name" value="Ribonuclease Z/Hydroxyacylglutathione hydrolase-like"/>
    <property type="match status" value="1"/>
</dbReference>
<dbReference type="InterPro" id="IPR024884">
    <property type="entry name" value="NAPE-PLD"/>
</dbReference>
<evidence type="ECO:0000259" key="1">
    <source>
        <dbReference type="SMART" id="SM00849"/>
    </source>
</evidence>
<sequence>MSPDASFLKVLVNFLNKPKTAYPSQPLPAVRTDLKALPAGAPVIIWFGHSSYLVHHNGFNVLVDPVLSGHASPVPFMVKAFPGSNIYAVDDLPDIDLLIITHNHYDHLDQQTLRRLRSRVKTVYTALGVGRDLVKCGIPANLITEMDWWDADEVAPGVTLTATPARHFSGRGLRRGGSLWASFVLQLNGSRIYVGGDSGYDTHFKTIGEKYGPFDLALLETGQYNPSWPNIHMNPEEAVQAAVDLRAEVFLPVHWSKFALAYHPWYEPAERAVKAAAAQDVRITTPRIGEPVILGGDMPGQHWWENLKTFGNLK</sequence>
<dbReference type="InterPro" id="IPR036866">
    <property type="entry name" value="RibonucZ/Hydroxyglut_hydro"/>
</dbReference>
<dbReference type="PANTHER" id="PTHR15032">
    <property type="entry name" value="N-ACYL-PHOSPHATIDYLETHANOLAMINE-HYDROLYZING PHOSPHOLIPASE D"/>
    <property type="match status" value="1"/>
</dbReference>
<dbReference type="SUPFAM" id="SSF56281">
    <property type="entry name" value="Metallo-hydrolase/oxidoreductase"/>
    <property type="match status" value="1"/>
</dbReference>
<dbReference type="PIRSF" id="PIRSF038896">
    <property type="entry name" value="NAPE-PLD"/>
    <property type="match status" value="1"/>
</dbReference>
<dbReference type="EMBL" id="BKAU01000005">
    <property type="protein sequence ID" value="GEP97767.1"/>
    <property type="molecule type" value="Genomic_DNA"/>
</dbReference>